<feature type="compositionally biased region" description="Low complexity" evidence="1">
    <location>
        <begin position="95"/>
        <end position="150"/>
    </location>
</feature>
<feature type="compositionally biased region" description="Polar residues" evidence="1">
    <location>
        <begin position="1"/>
        <end position="10"/>
    </location>
</feature>
<dbReference type="AlphaFoldDB" id="A0A0J6XTZ2"/>
<feature type="transmembrane region" description="Helical" evidence="2">
    <location>
        <begin position="48"/>
        <end position="70"/>
    </location>
</feature>
<evidence type="ECO:0000256" key="2">
    <source>
        <dbReference type="SAM" id="Phobius"/>
    </source>
</evidence>
<comment type="caution">
    <text evidence="3">The sequence shown here is derived from an EMBL/GenBank/DDBJ whole genome shotgun (WGS) entry which is preliminary data.</text>
</comment>
<keyword evidence="2" id="KW-1133">Transmembrane helix</keyword>
<feature type="region of interest" description="Disordered" evidence="1">
    <location>
        <begin position="79"/>
        <end position="164"/>
    </location>
</feature>
<dbReference type="EMBL" id="LFML01000018">
    <property type="protein sequence ID" value="KMO98844.1"/>
    <property type="molecule type" value="Genomic_DNA"/>
</dbReference>
<evidence type="ECO:0000313" key="3">
    <source>
        <dbReference type="EMBL" id="KMO98844.1"/>
    </source>
</evidence>
<keyword evidence="4" id="KW-1185">Reference proteome</keyword>
<accession>A0A0J6XTZ2</accession>
<keyword evidence="2" id="KW-0812">Transmembrane</keyword>
<evidence type="ECO:0000256" key="1">
    <source>
        <dbReference type="SAM" id="MobiDB-lite"/>
    </source>
</evidence>
<sequence length="164" mass="16213">MRPAITSVQRGSEHQTRAGTSEPAFEEPLPVPVFVDHSGLRGRLLRGFGWPVSVIGAILAVAMGSSLIGVQADAPAMGIPVQPARPAVPPPTASPPSAVISAPSSPRAVARSATAGPGTASASKAPAIPSKTAAAPSKAAATAPKPGATAQRGAKLSGRPSKQP</sequence>
<name>A0A0J6XTZ2_9ACTN</name>
<proteinExistence type="predicted"/>
<dbReference type="RefSeq" id="WP_048475281.1">
    <property type="nucleotide sequence ID" value="NZ_JBIRUD010000018.1"/>
</dbReference>
<dbReference type="OrthoDB" id="4251296at2"/>
<evidence type="ECO:0000313" key="4">
    <source>
        <dbReference type="Proteomes" id="UP000035932"/>
    </source>
</evidence>
<gene>
    <name evidence="3" type="ORF">ACS04_05040</name>
</gene>
<dbReference type="STRING" id="66430.ACS04_05040"/>
<keyword evidence="2" id="KW-0472">Membrane</keyword>
<feature type="region of interest" description="Disordered" evidence="1">
    <location>
        <begin position="1"/>
        <end position="26"/>
    </location>
</feature>
<organism evidence="3 4">
    <name type="scientific">Streptomyces roseus</name>
    <dbReference type="NCBI Taxonomy" id="66430"/>
    <lineage>
        <taxon>Bacteria</taxon>
        <taxon>Bacillati</taxon>
        <taxon>Actinomycetota</taxon>
        <taxon>Actinomycetes</taxon>
        <taxon>Kitasatosporales</taxon>
        <taxon>Streptomycetaceae</taxon>
        <taxon>Streptomyces</taxon>
    </lineage>
</organism>
<protein>
    <submittedName>
        <fullName evidence="3">Uncharacterized protein</fullName>
    </submittedName>
</protein>
<reference evidence="3 4" key="1">
    <citation type="submission" date="2015-06" db="EMBL/GenBank/DDBJ databases">
        <title>Recapitulation of the evolution of biosynthetic gene clusters reveals hidden chemical diversity on bacterial genomes.</title>
        <authorList>
            <person name="Cruz-Morales P."/>
            <person name="Martinez-Guerrero C."/>
            <person name="Morales-Escalante M.A."/>
            <person name="Yanez-Guerra L.A."/>
            <person name="Kopp J.F."/>
            <person name="Feldmann J."/>
            <person name="Ramos-Aboites H.E."/>
            <person name="Barona-Gomez F."/>
        </authorList>
    </citation>
    <scope>NUCLEOTIDE SEQUENCE [LARGE SCALE GENOMIC DNA]</scope>
    <source>
        <strain evidence="3 4">ATCC 31245</strain>
    </source>
</reference>
<dbReference type="Proteomes" id="UP000035932">
    <property type="component" value="Unassembled WGS sequence"/>
</dbReference>
<dbReference type="PATRIC" id="fig|66430.4.peg.2708"/>